<evidence type="ECO:0000256" key="2">
    <source>
        <dbReference type="ARBA" id="ARBA00022694"/>
    </source>
</evidence>
<evidence type="ECO:0000313" key="10">
    <source>
        <dbReference type="Proteomes" id="UP001476950"/>
    </source>
</evidence>
<evidence type="ECO:0000256" key="4">
    <source>
        <dbReference type="ARBA" id="ARBA00022759"/>
    </source>
</evidence>
<dbReference type="PANTHER" id="PTHR33992:SF1">
    <property type="entry name" value="RIBONUCLEASE P PROTEIN COMPONENT"/>
    <property type="match status" value="1"/>
</dbReference>
<comment type="caution">
    <text evidence="9">The sequence shown here is derived from an EMBL/GenBank/DDBJ whole genome shotgun (WGS) entry which is preliminary data.</text>
</comment>
<keyword evidence="10" id="KW-1185">Reference proteome</keyword>
<keyword evidence="5 7" id="KW-0378">Hydrolase</keyword>
<evidence type="ECO:0000256" key="8">
    <source>
        <dbReference type="NCBIfam" id="TIGR00188"/>
    </source>
</evidence>
<dbReference type="InterPro" id="IPR020539">
    <property type="entry name" value="RNase_P_CS"/>
</dbReference>
<evidence type="ECO:0000313" key="9">
    <source>
        <dbReference type="EMBL" id="MEP1060022.1"/>
    </source>
</evidence>
<evidence type="ECO:0000256" key="5">
    <source>
        <dbReference type="ARBA" id="ARBA00022801"/>
    </source>
</evidence>
<sequence length="136" mass="15565">MALSKVNRLRSRQDFNAVYRRGIRRKSRHLTLLALQQLHSEKSLLGSISTRPTPETASATPTRVGISISLKVSKRAVVRNRLKRWLKVAARSLLWKFPVGWDIVVLVQPEATQCDYRQFLQELEQLLINAEVCDGD</sequence>
<dbReference type="Gene3D" id="3.30.230.10">
    <property type="match status" value="1"/>
</dbReference>
<comment type="function">
    <text evidence="1 7">RNaseP catalyzes the removal of the 5'-leader sequence from pre-tRNA to produce the mature 5'-terminus. It can also cleave other RNA substrates such as 4.5S RNA. The protein component plays an auxiliary but essential role in vivo by binding to the 5'-leader sequence and broadening the substrate specificity of the ribozyme.</text>
</comment>
<dbReference type="PROSITE" id="PS00648">
    <property type="entry name" value="RIBONUCLEASE_P"/>
    <property type="match status" value="1"/>
</dbReference>
<dbReference type="Pfam" id="PF00825">
    <property type="entry name" value="Ribonuclease_P"/>
    <property type="match status" value="1"/>
</dbReference>
<dbReference type="GO" id="GO:0004526">
    <property type="term" value="F:ribonuclease P activity"/>
    <property type="evidence" value="ECO:0007669"/>
    <property type="project" value="UniProtKB-EC"/>
</dbReference>
<dbReference type="RefSeq" id="WP_190447020.1">
    <property type="nucleotide sequence ID" value="NZ_JAMPLM010000014.1"/>
</dbReference>
<keyword evidence="6 7" id="KW-0694">RNA-binding</keyword>
<dbReference type="SUPFAM" id="SSF54211">
    <property type="entry name" value="Ribosomal protein S5 domain 2-like"/>
    <property type="match status" value="1"/>
</dbReference>
<accession>A0ABV0KLA3</accession>
<dbReference type="EMBL" id="JAMPLM010000014">
    <property type="protein sequence ID" value="MEP1060022.1"/>
    <property type="molecule type" value="Genomic_DNA"/>
</dbReference>
<name>A0ABV0KLA3_9CYAN</name>
<protein>
    <recommendedName>
        <fullName evidence="7 8">Ribonuclease P protein component</fullName>
        <shortName evidence="7">RNase P protein</shortName>
        <shortName evidence="7">RNaseP protein</shortName>
        <ecNumber evidence="7 8">3.1.26.5</ecNumber>
    </recommendedName>
    <alternativeName>
        <fullName evidence="7">Protein C5</fullName>
    </alternativeName>
</protein>
<evidence type="ECO:0000256" key="3">
    <source>
        <dbReference type="ARBA" id="ARBA00022722"/>
    </source>
</evidence>
<proteinExistence type="inferred from homology"/>
<evidence type="ECO:0000256" key="6">
    <source>
        <dbReference type="ARBA" id="ARBA00022884"/>
    </source>
</evidence>
<gene>
    <name evidence="7 9" type="primary">rnpA</name>
    <name evidence="9" type="ORF">NDI38_16415</name>
</gene>
<dbReference type="NCBIfam" id="TIGR00188">
    <property type="entry name" value="rnpA"/>
    <property type="match status" value="1"/>
</dbReference>
<keyword evidence="2 7" id="KW-0819">tRNA processing</keyword>
<dbReference type="InterPro" id="IPR014721">
    <property type="entry name" value="Ribsml_uS5_D2-typ_fold_subgr"/>
</dbReference>
<keyword evidence="3 7" id="KW-0540">Nuclease</keyword>
<dbReference type="EC" id="3.1.26.5" evidence="7 8"/>
<evidence type="ECO:0000256" key="1">
    <source>
        <dbReference type="ARBA" id="ARBA00002663"/>
    </source>
</evidence>
<dbReference type="InterPro" id="IPR020568">
    <property type="entry name" value="Ribosomal_Su5_D2-typ_SF"/>
</dbReference>
<organism evidence="9 10">
    <name type="scientific">Stenomitos frigidus AS-A4</name>
    <dbReference type="NCBI Taxonomy" id="2933935"/>
    <lineage>
        <taxon>Bacteria</taxon>
        <taxon>Bacillati</taxon>
        <taxon>Cyanobacteriota</taxon>
        <taxon>Cyanophyceae</taxon>
        <taxon>Leptolyngbyales</taxon>
        <taxon>Leptolyngbyaceae</taxon>
        <taxon>Stenomitos</taxon>
    </lineage>
</organism>
<dbReference type="PANTHER" id="PTHR33992">
    <property type="entry name" value="RIBONUCLEASE P PROTEIN COMPONENT"/>
    <property type="match status" value="1"/>
</dbReference>
<dbReference type="InterPro" id="IPR000100">
    <property type="entry name" value="RNase_P"/>
</dbReference>
<dbReference type="Proteomes" id="UP001476950">
    <property type="component" value="Unassembled WGS sequence"/>
</dbReference>
<keyword evidence="4 7" id="KW-0255">Endonuclease</keyword>
<comment type="similarity">
    <text evidence="7">Belongs to the RnpA family.</text>
</comment>
<comment type="catalytic activity">
    <reaction evidence="7">
        <text>Endonucleolytic cleavage of RNA, removing 5'-extranucleotides from tRNA precursor.</text>
        <dbReference type="EC" id="3.1.26.5"/>
    </reaction>
</comment>
<evidence type="ECO:0000256" key="7">
    <source>
        <dbReference type="HAMAP-Rule" id="MF_00227"/>
    </source>
</evidence>
<reference evidence="9 10" key="1">
    <citation type="submission" date="2022-04" db="EMBL/GenBank/DDBJ databases">
        <title>Positive selection, recombination, and allopatry shape intraspecific diversity of widespread and dominant cyanobacteria.</title>
        <authorList>
            <person name="Wei J."/>
            <person name="Shu W."/>
            <person name="Hu C."/>
        </authorList>
    </citation>
    <scope>NUCLEOTIDE SEQUENCE [LARGE SCALE GENOMIC DNA]</scope>
    <source>
        <strain evidence="9 10">AS-A4</strain>
    </source>
</reference>
<dbReference type="HAMAP" id="MF_00227">
    <property type="entry name" value="RNase_P"/>
    <property type="match status" value="1"/>
</dbReference>
<comment type="subunit">
    <text evidence="7">Consists of a catalytic RNA component (M1 or rnpB) and a protein subunit.</text>
</comment>